<sequence>MKSNLAPPAGATMVDDWDNVEAAFRVFDGPEWSIDHAGHGPQTDIVVSVIGRQYVDGHAECQVVIDCPDTPIIAPAEARKLAHALIAAADAANG</sequence>
<dbReference type="HOGENOM" id="CLU_2383088_0_0_11"/>
<evidence type="ECO:0000313" key="2">
    <source>
        <dbReference type="Proteomes" id="UP000025947"/>
    </source>
</evidence>
<name>A0A051U3B1_9MYCO</name>
<comment type="caution">
    <text evidence="1">The sequence shown here is derived from an EMBL/GenBank/DDBJ whole genome shotgun (WGS) entry which is preliminary data.</text>
</comment>
<dbReference type="PATRIC" id="fig|1324261.3.peg.2255"/>
<dbReference type="EMBL" id="JLXW01000006">
    <property type="protein sequence ID" value="KBZ63530.1"/>
    <property type="molecule type" value="Genomic_DNA"/>
</dbReference>
<protein>
    <submittedName>
        <fullName evidence="1">Uncharacterized protein</fullName>
    </submittedName>
</protein>
<keyword evidence="2" id="KW-1185">Reference proteome</keyword>
<evidence type="ECO:0000313" key="1">
    <source>
        <dbReference type="EMBL" id="KBZ63530.1"/>
    </source>
</evidence>
<proteinExistence type="predicted"/>
<dbReference type="Proteomes" id="UP000025947">
    <property type="component" value="Unassembled WGS sequence"/>
</dbReference>
<dbReference type="AlphaFoldDB" id="A0A051U3B1"/>
<reference evidence="1 2" key="1">
    <citation type="submission" date="2014-04" db="EMBL/GenBank/DDBJ databases">
        <title>The Genome Sequence of Mycobacterium tuberculosis TKK-01-0051.</title>
        <authorList>
            <consortium name="The Broad Institute Genomics Platform"/>
            <consortium name="The Broad Institute Genome Sequencing Center for Infectious Disease"/>
            <person name="Earl A.M."/>
            <person name="Cohen K."/>
            <person name="Pym A."/>
            <person name="Bishai W."/>
            <person name="Maharaj K."/>
            <person name="Desjardins C."/>
            <person name="Abeel T."/>
            <person name="Young S."/>
            <person name="Zeng Q."/>
            <person name="Gargeya S."/>
            <person name="Abouelleil A."/>
            <person name="Alvarado L."/>
            <person name="Chapman S.B."/>
            <person name="Gainer-Dewar J."/>
            <person name="Goldberg J."/>
            <person name="Griggs A."/>
            <person name="Gujja S."/>
            <person name="Hansen M."/>
            <person name="Howarth C."/>
            <person name="Imamovic A."/>
            <person name="Larimer J."/>
            <person name="Murphy C."/>
            <person name="Naylor J."/>
            <person name="Pearson M."/>
            <person name="Poon T.W."/>
            <person name="Priest M."/>
            <person name="Roberts A."/>
            <person name="Saif S."/>
            <person name="Shea T."/>
            <person name="Sykes S."/>
            <person name="Wortman J."/>
            <person name="Nusbaum C."/>
            <person name="Birren B."/>
        </authorList>
    </citation>
    <scope>NUCLEOTIDE SEQUENCE [LARGE SCALE GENOMIC DNA]</scope>
    <source>
        <strain evidence="1 2">TKK-01-0051</strain>
    </source>
</reference>
<gene>
    <name evidence="1" type="ORF">K875_02236</name>
</gene>
<dbReference type="RefSeq" id="WP_044485073.1">
    <property type="nucleotide sequence ID" value="NZ_KK328284.1"/>
</dbReference>
<accession>A0A051U3B1</accession>
<organism evidence="1 2">
    <name type="scientific">Mycobacterium [tuberculosis] TKK-01-0051</name>
    <dbReference type="NCBI Taxonomy" id="1324261"/>
    <lineage>
        <taxon>Bacteria</taxon>
        <taxon>Bacillati</taxon>
        <taxon>Actinomycetota</taxon>
        <taxon>Actinomycetes</taxon>
        <taxon>Mycobacteriales</taxon>
        <taxon>Mycobacteriaceae</taxon>
        <taxon>Mycobacterium</taxon>
        <taxon>Mycobacterium avium complex (MAC)</taxon>
    </lineage>
</organism>